<gene>
    <name evidence="1" type="ORF">CCHOA_04225</name>
</gene>
<organism evidence="1 2">
    <name type="scientific">Corynebacterium choanae</name>
    <dbReference type="NCBI Taxonomy" id="1862358"/>
    <lineage>
        <taxon>Bacteria</taxon>
        <taxon>Bacillati</taxon>
        <taxon>Actinomycetota</taxon>
        <taxon>Actinomycetes</taxon>
        <taxon>Mycobacteriales</taxon>
        <taxon>Corynebacteriaceae</taxon>
        <taxon>Corynebacterium</taxon>
    </lineage>
</organism>
<evidence type="ECO:0000313" key="2">
    <source>
        <dbReference type="Proteomes" id="UP000269019"/>
    </source>
</evidence>
<accession>A0A3G6JB44</accession>
<protein>
    <submittedName>
        <fullName evidence="1">Uncharacterized protein</fullName>
    </submittedName>
</protein>
<keyword evidence="2" id="KW-1185">Reference proteome</keyword>
<evidence type="ECO:0000313" key="1">
    <source>
        <dbReference type="EMBL" id="AZA13254.1"/>
    </source>
</evidence>
<reference evidence="1 2" key="1">
    <citation type="submission" date="2018-11" db="EMBL/GenBank/DDBJ databases">
        <authorList>
            <person name="Kleinhagauer T."/>
            <person name="Glaeser S.P."/>
            <person name="Spergser J."/>
            <person name="Ruckert C."/>
            <person name="Kaempfer P."/>
            <person name="Busse H.-J."/>
        </authorList>
    </citation>
    <scope>NUCLEOTIDE SEQUENCE [LARGE SCALE GENOMIC DNA]</scope>
    <source>
        <strain evidence="1 2">200CH</strain>
    </source>
</reference>
<dbReference type="EMBL" id="CP033896">
    <property type="protein sequence ID" value="AZA13254.1"/>
    <property type="molecule type" value="Genomic_DNA"/>
</dbReference>
<dbReference type="Proteomes" id="UP000269019">
    <property type="component" value="Chromosome"/>
</dbReference>
<proteinExistence type="predicted"/>
<dbReference type="AlphaFoldDB" id="A0A3G6JB44"/>
<name>A0A3G6JB44_9CORY</name>
<dbReference type="KEGG" id="ccho:CCHOA_04225"/>
<sequence>MTVTFASWVYPAREVSYAVQHLICSDIARIRRDAHFRYCIQAISAVSSVSAYAPSGDFSGQVIHPVTSAQAPPVSEQP</sequence>